<evidence type="ECO:0000313" key="2">
    <source>
        <dbReference type="EMBL" id="CZF79725.1"/>
    </source>
</evidence>
<dbReference type="EMBL" id="FIZY01000007">
    <property type="protein sequence ID" value="CZF79725.1"/>
    <property type="molecule type" value="Genomic_DNA"/>
</dbReference>
<proteinExistence type="predicted"/>
<dbReference type="AlphaFoldDB" id="A0A128EZM5"/>
<reference evidence="3" key="1">
    <citation type="submission" date="2016-02" db="EMBL/GenBank/DDBJ databases">
        <authorList>
            <person name="Rodrigo-Torres Lidia"/>
            <person name="Arahal R.David."/>
        </authorList>
    </citation>
    <scope>NUCLEOTIDE SEQUENCE [LARGE SCALE GENOMIC DNA]</scope>
    <source>
        <strain evidence="3">CECT 8713</strain>
    </source>
</reference>
<dbReference type="InterPro" id="IPR056209">
    <property type="entry name" value="SU10_adaptor"/>
</dbReference>
<protein>
    <submittedName>
        <fullName evidence="2">Uncharacterized protein</fullName>
    </submittedName>
</protein>
<dbReference type="Proteomes" id="UP000073601">
    <property type="component" value="Unassembled WGS sequence"/>
</dbReference>
<keyword evidence="3" id="KW-1185">Reference proteome</keyword>
<name>A0A128EZM5_9GAMM</name>
<sequence length="206" mass="23516">MKISDVIDRLGVDLVDKDYVHWSREALLSYINDGLSEMALSLPSQFRVVATVQTETGEVTLPPDGIKVLSVQEVEGRPVNYVEMVKLNQLDAAWRGRVGQPSSWTQQEDEERSYSLYPRPATRVSVTHAYSAFMPRQEDDELPVHPAFLPAVVDYALYRAYGKDGQHASEQTKSMSHYHTFNAAIGREAEVKQRHKRERAQRENQR</sequence>
<gene>
    <name evidence="2" type="ORF">GMA8713_01104</name>
</gene>
<organism evidence="2 3">
    <name type="scientific">Grimontia marina</name>
    <dbReference type="NCBI Taxonomy" id="646534"/>
    <lineage>
        <taxon>Bacteria</taxon>
        <taxon>Pseudomonadati</taxon>
        <taxon>Pseudomonadota</taxon>
        <taxon>Gammaproteobacteria</taxon>
        <taxon>Vibrionales</taxon>
        <taxon>Vibrionaceae</taxon>
        <taxon>Grimontia</taxon>
    </lineage>
</organism>
<feature type="region of interest" description="Disordered" evidence="1">
    <location>
        <begin position="187"/>
        <end position="206"/>
    </location>
</feature>
<evidence type="ECO:0000256" key="1">
    <source>
        <dbReference type="SAM" id="MobiDB-lite"/>
    </source>
</evidence>
<accession>A0A128EZM5</accession>
<dbReference type="RefSeq" id="WP_062706632.1">
    <property type="nucleotide sequence ID" value="NZ_CAWRCI010000007.1"/>
</dbReference>
<dbReference type="OrthoDB" id="9132369at2"/>
<dbReference type="Pfam" id="PF24175">
    <property type="entry name" value="SU10_adaptor"/>
    <property type="match status" value="1"/>
</dbReference>
<evidence type="ECO:0000313" key="3">
    <source>
        <dbReference type="Proteomes" id="UP000073601"/>
    </source>
</evidence>